<dbReference type="Proteomes" id="UP000800041">
    <property type="component" value="Unassembled WGS sequence"/>
</dbReference>
<gene>
    <name evidence="1" type="ORF">K402DRAFT_151380</name>
</gene>
<dbReference type="EMBL" id="ML977170">
    <property type="protein sequence ID" value="KAF1984153.1"/>
    <property type="molecule type" value="Genomic_DNA"/>
</dbReference>
<keyword evidence="2" id="KW-1185">Reference proteome</keyword>
<evidence type="ECO:0000313" key="2">
    <source>
        <dbReference type="Proteomes" id="UP000800041"/>
    </source>
</evidence>
<dbReference type="AlphaFoldDB" id="A0A6G1GT71"/>
<name>A0A6G1GT71_9PEZI</name>
<proteinExistence type="predicted"/>
<protein>
    <submittedName>
        <fullName evidence="1">Uncharacterized protein</fullName>
    </submittedName>
</protein>
<reference evidence="1" key="1">
    <citation type="journal article" date="2020" name="Stud. Mycol.">
        <title>101 Dothideomycetes genomes: a test case for predicting lifestyles and emergence of pathogens.</title>
        <authorList>
            <person name="Haridas S."/>
            <person name="Albert R."/>
            <person name="Binder M."/>
            <person name="Bloem J."/>
            <person name="Labutti K."/>
            <person name="Salamov A."/>
            <person name="Andreopoulos B."/>
            <person name="Baker S."/>
            <person name="Barry K."/>
            <person name="Bills G."/>
            <person name="Bluhm B."/>
            <person name="Cannon C."/>
            <person name="Castanera R."/>
            <person name="Culley D."/>
            <person name="Daum C."/>
            <person name="Ezra D."/>
            <person name="Gonzalez J."/>
            <person name="Henrissat B."/>
            <person name="Kuo A."/>
            <person name="Liang C."/>
            <person name="Lipzen A."/>
            <person name="Lutzoni F."/>
            <person name="Magnuson J."/>
            <person name="Mondo S."/>
            <person name="Nolan M."/>
            <person name="Ohm R."/>
            <person name="Pangilinan J."/>
            <person name="Park H.-J."/>
            <person name="Ramirez L."/>
            <person name="Alfaro M."/>
            <person name="Sun H."/>
            <person name="Tritt A."/>
            <person name="Yoshinaga Y."/>
            <person name="Zwiers L.-H."/>
            <person name="Turgeon B."/>
            <person name="Goodwin S."/>
            <person name="Spatafora J."/>
            <person name="Crous P."/>
            <person name="Grigoriev I."/>
        </authorList>
    </citation>
    <scope>NUCLEOTIDE SEQUENCE</scope>
    <source>
        <strain evidence="1">CBS 113979</strain>
    </source>
</reference>
<sequence>MKKPAGLRFVCTSLVEMISAARINVGTESKWTTRHHLLNACTIPSRSRHVNGPRFCTLRKRFESCDDSLFLPAAPATLHARKLERRCC</sequence>
<accession>A0A6G1GT71</accession>
<organism evidence="1 2">
    <name type="scientific">Aulographum hederae CBS 113979</name>
    <dbReference type="NCBI Taxonomy" id="1176131"/>
    <lineage>
        <taxon>Eukaryota</taxon>
        <taxon>Fungi</taxon>
        <taxon>Dikarya</taxon>
        <taxon>Ascomycota</taxon>
        <taxon>Pezizomycotina</taxon>
        <taxon>Dothideomycetes</taxon>
        <taxon>Pleosporomycetidae</taxon>
        <taxon>Aulographales</taxon>
        <taxon>Aulographaceae</taxon>
    </lineage>
</organism>
<evidence type="ECO:0000313" key="1">
    <source>
        <dbReference type="EMBL" id="KAF1984153.1"/>
    </source>
</evidence>